<accession>A0A8J4QNJ1</accession>
<comment type="caution">
    <text evidence="1">The sequence shown here is derived from an EMBL/GenBank/DDBJ whole genome shotgun (WGS) entry which is preliminary data.</text>
</comment>
<gene>
    <name evidence="1" type="ORF">CMV_021708</name>
</gene>
<dbReference type="Proteomes" id="UP000737018">
    <property type="component" value="Unassembled WGS sequence"/>
</dbReference>
<keyword evidence="2" id="KW-1185">Reference proteome</keyword>
<organism evidence="1 2">
    <name type="scientific">Castanea mollissima</name>
    <name type="common">Chinese chestnut</name>
    <dbReference type="NCBI Taxonomy" id="60419"/>
    <lineage>
        <taxon>Eukaryota</taxon>
        <taxon>Viridiplantae</taxon>
        <taxon>Streptophyta</taxon>
        <taxon>Embryophyta</taxon>
        <taxon>Tracheophyta</taxon>
        <taxon>Spermatophyta</taxon>
        <taxon>Magnoliopsida</taxon>
        <taxon>eudicotyledons</taxon>
        <taxon>Gunneridae</taxon>
        <taxon>Pentapetalae</taxon>
        <taxon>rosids</taxon>
        <taxon>fabids</taxon>
        <taxon>Fagales</taxon>
        <taxon>Fagaceae</taxon>
        <taxon>Castanea</taxon>
    </lineage>
</organism>
<name>A0A8J4QNJ1_9ROSI</name>
<reference evidence="1" key="1">
    <citation type="submission" date="2020-03" db="EMBL/GenBank/DDBJ databases">
        <title>Castanea mollissima Vanexum genome sequencing.</title>
        <authorList>
            <person name="Staton M."/>
        </authorList>
    </citation>
    <scope>NUCLEOTIDE SEQUENCE</scope>
    <source>
        <tissue evidence="1">Leaf</tissue>
    </source>
</reference>
<dbReference type="OrthoDB" id="19261at2759"/>
<dbReference type="EMBL" id="JRKL02004356">
    <property type="protein sequence ID" value="KAF3952775.1"/>
    <property type="molecule type" value="Genomic_DNA"/>
</dbReference>
<sequence>MMKLPWMAAVYWCNECTIATWSMEEIFFFLFFYLPIKVFNRQAKDLESRNHRDTNKMLNEKKQPMIIGCSL</sequence>
<evidence type="ECO:0000313" key="2">
    <source>
        <dbReference type="Proteomes" id="UP000737018"/>
    </source>
</evidence>
<proteinExistence type="predicted"/>
<evidence type="ECO:0000313" key="1">
    <source>
        <dbReference type="EMBL" id="KAF3952775.1"/>
    </source>
</evidence>
<protein>
    <submittedName>
        <fullName evidence="1">Uncharacterized protein</fullName>
    </submittedName>
</protein>
<dbReference type="AlphaFoldDB" id="A0A8J4QNJ1"/>